<name>A0ABW2GWX5_9ACTN</name>
<organism evidence="2 3">
    <name type="scientific">Catellatospora aurea</name>
    <dbReference type="NCBI Taxonomy" id="1337874"/>
    <lineage>
        <taxon>Bacteria</taxon>
        <taxon>Bacillati</taxon>
        <taxon>Actinomycetota</taxon>
        <taxon>Actinomycetes</taxon>
        <taxon>Micromonosporales</taxon>
        <taxon>Micromonosporaceae</taxon>
        <taxon>Catellatospora</taxon>
    </lineage>
</organism>
<dbReference type="EMBL" id="JBHTAC010000017">
    <property type="protein sequence ID" value="MFC7244515.1"/>
    <property type="molecule type" value="Genomic_DNA"/>
</dbReference>
<evidence type="ECO:0000313" key="3">
    <source>
        <dbReference type="Proteomes" id="UP001596392"/>
    </source>
</evidence>
<sequence>MPMTEPITAWRELPATLRAEVRRTGRAATLPADPAVQDAMIARHHAWLRGSRWSAWLVLALVPVVLLVTWRDGPAESWVRLAGIGAMVLASAGLMGVEIARGRWARTVAPARVAAALRDTRGAVPTEGRQSGIGLPLIAIPLFGVPVVYLYMMIDTWDMERDLQAEAFPGEPFDWGALRGWAIVWALTLLVPALISLVHAYRLRPFDRGPAVRVDEAGIWIRRLRVTVPWTEVVGLHAVGPSTRDGVGLAVQVRDPDRIVALSTYPAWSRRYLLWGLRGGDRWIVVDEHLLREPADGLLAAALAYQATHPPASGAQGGWGWW</sequence>
<keyword evidence="3" id="KW-1185">Reference proteome</keyword>
<protein>
    <recommendedName>
        <fullName evidence="4">PH (Pleckstrin Homology) domain-containing protein</fullName>
    </recommendedName>
</protein>
<proteinExistence type="predicted"/>
<comment type="caution">
    <text evidence="2">The sequence shown here is derived from an EMBL/GenBank/DDBJ whole genome shotgun (WGS) entry which is preliminary data.</text>
</comment>
<reference evidence="3" key="1">
    <citation type="journal article" date="2019" name="Int. J. Syst. Evol. Microbiol.">
        <title>The Global Catalogue of Microorganisms (GCM) 10K type strain sequencing project: providing services to taxonomists for standard genome sequencing and annotation.</title>
        <authorList>
            <consortium name="The Broad Institute Genomics Platform"/>
            <consortium name="The Broad Institute Genome Sequencing Center for Infectious Disease"/>
            <person name="Wu L."/>
            <person name="Ma J."/>
        </authorList>
    </citation>
    <scope>NUCLEOTIDE SEQUENCE [LARGE SCALE GENOMIC DNA]</scope>
    <source>
        <strain evidence="3">CGMCC 1.9106</strain>
    </source>
</reference>
<dbReference type="RefSeq" id="WP_376807547.1">
    <property type="nucleotide sequence ID" value="NZ_JBHTAC010000017.1"/>
</dbReference>
<evidence type="ECO:0000313" key="2">
    <source>
        <dbReference type="EMBL" id="MFC7244515.1"/>
    </source>
</evidence>
<feature type="transmembrane region" description="Helical" evidence="1">
    <location>
        <begin position="133"/>
        <end position="154"/>
    </location>
</feature>
<dbReference type="Proteomes" id="UP001596392">
    <property type="component" value="Unassembled WGS sequence"/>
</dbReference>
<accession>A0ABW2GWX5</accession>
<evidence type="ECO:0008006" key="4">
    <source>
        <dbReference type="Google" id="ProtNLM"/>
    </source>
</evidence>
<keyword evidence="1" id="KW-0472">Membrane</keyword>
<evidence type="ECO:0000256" key="1">
    <source>
        <dbReference type="SAM" id="Phobius"/>
    </source>
</evidence>
<feature type="transmembrane region" description="Helical" evidence="1">
    <location>
        <begin position="182"/>
        <end position="201"/>
    </location>
</feature>
<keyword evidence="1" id="KW-1133">Transmembrane helix</keyword>
<feature type="transmembrane region" description="Helical" evidence="1">
    <location>
        <begin position="77"/>
        <end position="97"/>
    </location>
</feature>
<gene>
    <name evidence="2" type="ORF">ACFQO7_18720</name>
</gene>
<feature type="transmembrane region" description="Helical" evidence="1">
    <location>
        <begin position="53"/>
        <end position="71"/>
    </location>
</feature>
<keyword evidence="1" id="KW-0812">Transmembrane</keyword>